<dbReference type="EMBL" id="CP034437">
    <property type="protein sequence ID" value="AZN39962.1"/>
    <property type="molecule type" value="Genomic_DNA"/>
</dbReference>
<evidence type="ECO:0000313" key="4">
    <source>
        <dbReference type="Proteomes" id="UP000272528"/>
    </source>
</evidence>
<dbReference type="KEGG" id="palb:EJC50_10090"/>
<evidence type="ECO:0000313" key="3">
    <source>
        <dbReference type="EMBL" id="AZN39962.1"/>
    </source>
</evidence>
<organism evidence="3 4">
    <name type="scientific">Paenibacillus albus</name>
    <dbReference type="NCBI Taxonomy" id="2495582"/>
    <lineage>
        <taxon>Bacteria</taxon>
        <taxon>Bacillati</taxon>
        <taxon>Bacillota</taxon>
        <taxon>Bacilli</taxon>
        <taxon>Bacillales</taxon>
        <taxon>Paenibacillaceae</taxon>
        <taxon>Paenibacillus</taxon>
    </lineage>
</organism>
<sequence length="75" mass="8546">MLNILARINELSRTAKERALTAAEKTEQIELRQQYLRIFRGSVGSLLLNSTIIDPNGMDVTPEKLRQEQARRAAH</sequence>
<dbReference type="HAMAP" id="MF_01103">
    <property type="entry name" value="UPF0291"/>
    <property type="match status" value="1"/>
</dbReference>
<dbReference type="GO" id="GO:0005737">
    <property type="term" value="C:cytoplasm"/>
    <property type="evidence" value="ECO:0007669"/>
    <property type="project" value="UniProtKB-SubCell"/>
</dbReference>
<evidence type="ECO:0000256" key="1">
    <source>
        <dbReference type="ARBA" id="ARBA00022490"/>
    </source>
</evidence>
<dbReference type="Proteomes" id="UP000272528">
    <property type="component" value="Chromosome"/>
</dbReference>
<dbReference type="Gene3D" id="1.10.287.540">
    <property type="entry name" value="Helix hairpin bin"/>
    <property type="match status" value="1"/>
</dbReference>
<dbReference type="Pfam" id="PF05979">
    <property type="entry name" value="DUF896"/>
    <property type="match status" value="1"/>
</dbReference>
<keyword evidence="4" id="KW-1185">Reference proteome</keyword>
<dbReference type="SUPFAM" id="SSF158221">
    <property type="entry name" value="YnzC-like"/>
    <property type="match status" value="1"/>
</dbReference>
<dbReference type="OrthoDB" id="390105at2"/>
<name>A0A3S9A2P7_9BACL</name>
<dbReference type="InterPro" id="IPR009242">
    <property type="entry name" value="DUF896"/>
</dbReference>
<comment type="subcellular location">
    <subcellularLocation>
        <location evidence="2">Cytoplasm</location>
    </subcellularLocation>
</comment>
<dbReference type="RefSeq" id="WP_126015058.1">
    <property type="nucleotide sequence ID" value="NZ_CP034437.1"/>
</dbReference>
<dbReference type="PANTHER" id="PTHR37300:SF2">
    <property type="entry name" value="UPF0291 PROTEIN BC_1827"/>
    <property type="match status" value="1"/>
</dbReference>
<comment type="similarity">
    <text evidence="2">Belongs to the UPF0291 family.</text>
</comment>
<keyword evidence="1 2" id="KW-0963">Cytoplasm</keyword>
<dbReference type="PANTHER" id="PTHR37300">
    <property type="entry name" value="UPF0291 PROTEIN CBO2609/CLC_2481"/>
    <property type="match status" value="1"/>
</dbReference>
<protein>
    <recommendedName>
        <fullName evidence="2">UPF0291 protein EJC50_10090</fullName>
    </recommendedName>
</protein>
<gene>
    <name evidence="3" type="ORF">EJC50_10090</name>
</gene>
<dbReference type="AlphaFoldDB" id="A0A3S9A2P7"/>
<proteinExistence type="inferred from homology"/>
<evidence type="ECO:0000256" key="2">
    <source>
        <dbReference type="HAMAP-Rule" id="MF_01103"/>
    </source>
</evidence>
<reference evidence="4" key="1">
    <citation type="submission" date="2018-12" db="EMBL/GenBank/DDBJ databases">
        <title>Genome sequence of Peanibacillus sp.</title>
        <authorList>
            <person name="Subramani G."/>
            <person name="Srinivasan S."/>
            <person name="Kim M.K."/>
        </authorList>
    </citation>
    <scope>NUCLEOTIDE SEQUENCE [LARGE SCALE GENOMIC DNA]</scope>
    <source>
        <strain evidence="4">18JY67-1</strain>
    </source>
</reference>
<accession>A0A3S9A2P7</accession>